<dbReference type="GO" id="GO:0016747">
    <property type="term" value="F:acyltransferase activity, transferring groups other than amino-acyl groups"/>
    <property type="evidence" value="ECO:0007669"/>
    <property type="project" value="InterPro"/>
</dbReference>
<reference evidence="2" key="2">
    <citation type="submission" date="2020-09" db="EMBL/GenBank/DDBJ databases">
        <authorList>
            <person name="Sun Q."/>
            <person name="Zhou Y."/>
        </authorList>
    </citation>
    <scope>NUCLEOTIDE SEQUENCE</scope>
    <source>
        <strain evidence="2">CGMCC 1.15254</strain>
    </source>
</reference>
<organism evidence="2 3">
    <name type="scientific">Terasakiella brassicae</name>
    <dbReference type="NCBI Taxonomy" id="1634917"/>
    <lineage>
        <taxon>Bacteria</taxon>
        <taxon>Pseudomonadati</taxon>
        <taxon>Pseudomonadota</taxon>
        <taxon>Alphaproteobacteria</taxon>
        <taxon>Rhodospirillales</taxon>
        <taxon>Terasakiellaceae</taxon>
        <taxon>Terasakiella</taxon>
    </lineage>
</organism>
<reference evidence="2" key="1">
    <citation type="journal article" date="2014" name="Int. J. Syst. Evol. Microbiol.">
        <title>Complete genome sequence of Corynebacterium casei LMG S-19264T (=DSM 44701T), isolated from a smear-ripened cheese.</title>
        <authorList>
            <consortium name="US DOE Joint Genome Institute (JGI-PGF)"/>
            <person name="Walter F."/>
            <person name="Albersmeier A."/>
            <person name="Kalinowski J."/>
            <person name="Ruckert C."/>
        </authorList>
    </citation>
    <scope>NUCLEOTIDE SEQUENCE</scope>
    <source>
        <strain evidence="2">CGMCC 1.15254</strain>
    </source>
</reference>
<comment type="caution">
    <text evidence="2">The sequence shown here is derived from an EMBL/GenBank/DDBJ whole genome shotgun (WGS) entry which is preliminary data.</text>
</comment>
<proteinExistence type="predicted"/>
<protein>
    <recommendedName>
        <fullName evidence="1">N-acetyltransferase domain-containing protein</fullName>
    </recommendedName>
</protein>
<sequence length="121" mass="13610">MICRDISNEEEVVGFIGGYRKPTEPETLFVWQIAVSEKCRGHKLSHMMLERLIGVNDPTPVEKVEATYTPSNMASYNFFTRFAESKSARVDTSDYLSAEDLSGGGSNHEAEKKIIISFDKQ</sequence>
<feature type="domain" description="N-acetyltransferase" evidence="1">
    <location>
        <begin position="1"/>
        <end position="102"/>
    </location>
</feature>
<accession>A0A917FDI6</accession>
<evidence type="ECO:0000259" key="1">
    <source>
        <dbReference type="PROSITE" id="PS51186"/>
    </source>
</evidence>
<gene>
    <name evidence="2" type="ORF">GCM10011332_28990</name>
</gene>
<name>A0A917FDI6_9PROT</name>
<evidence type="ECO:0000313" key="3">
    <source>
        <dbReference type="Proteomes" id="UP000632498"/>
    </source>
</evidence>
<dbReference type="Gene3D" id="3.40.630.30">
    <property type="match status" value="1"/>
</dbReference>
<dbReference type="InterPro" id="IPR000182">
    <property type="entry name" value="GNAT_dom"/>
</dbReference>
<dbReference type="CDD" id="cd04301">
    <property type="entry name" value="NAT_SF"/>
    <property type="match status" value="1"/>
</dbReference>
<dbReference type="Pfam" id="PF00583">
    <property type="entry name" value="Acetyltransf_1"/>
    <property type="match status" value="1"/>
</dbReference>
<dbReference type="PROSITE" id="PS51186">
    <property type="entry name" value="GNAT"/>
    <property type="match status" value="1"/>
</dbReference>
<dbReference type="AlphaFoldDB" id="A0A917FDI6"/>
<keyword evidence="3" id="KW-1185">Reference proteome</keyword>
<dbReference type="EMBL" id="BMHV01000027">
    <property type="protein sequence ID" value="GGF73169.1"/>
    <property type="molecule type" value="Genomic_DNA"/>
</dbReference>
<dbReference type="SUPFAM" id="SSF55729">
    <property type="entry name" value="Acyl-CoA N-acyltransferases (Nat)"/>
    <property type="match status" value="1"/>
</dbReference>
<evidence type="ECO:0000313" key="2">
    <source>
        <dbReference type="EMBL" id="GGF73169.1"/>
    </source>
</evidence>
<dbReference type="InterPro" id="IPR016181">
    <property type="entry name" value="Acyl_CoA_acyltransferase"/>
</dbReference>
<dbReference type="Proteomes" id="UP000632498">
    <property type="component" value="Unassembled WGS sequence"/>
</dbReference>